<dbReference type="Pfam" id="PF13489">
    <property type="entry name" value="Methyltransf_23"/>
    <property type="match status" value="1"/>
</dbReference>
<evidence type="ECO:0008006" key="5">
    <source>
        <dbReference type="Google" id="ProtNLM"/>
    </source>
</evidence>
<dbReference type="AlphaFoldDB" id="J3NN51"/>
<proteinExistence type="predicted"/>
<dbReference type="PANTHER" id="PTHR45036">
    <property type="entry name" value="METHYLTRANSFERASE LIKE 7B"/>
    <property type="match status" value="1"/>
</dbReference>
<dbReference type="CDD" id="cd02440">
    <property type="entry name" value="AdoMet_MTases"/>
    <property type="match status" value="1"/>
</dbReference>
<reference evidence="4" key="1">
    <citation type="submission" date="2010-07" db="EMBL/GenBank/DDBJ databases">
        <title>The genome sequence of Gaeumannomyces graminis var. tritici strain R3-111a-1.</title>
        <authorList>
            <consortium name="The Broad Institute Genome Sequencing Platform"/>
            <person name="Ma L.-J."/>
            <person name="Dead R."/>
            <person name="Young S."/>
            <person name="Zeng Q."/>
            <person name="Koehrsen M."/>
            <person name="Alvarado L."/>
            <person name="Berlin A."/>
            <person name="Chapman S.B."/>
            <person name="Chen Z."/>
            <person name="Freedman E."/>
            <person name="Gellesch M."/>
            <person name="Goldberg J."/>
            <person name="Griggs A."/>
            <person name="Gujja S."/>
            <person name="Heilman E.R."/>
            <person name="Heiman D."/>
            <person name="Hepburn T."/>
            <person name="Howarth C."/>
            <person name="Jen D."/>
            <person name="Larson L."/>
            <person name="Mehta T."/>
            <person name="Neiman D."/>
            <person name="Pearson M."/>
            <person name="Roberts A."/>
            <person name="Saif S."/>
            <person name="Shea T."/>
            <person name="Shenoy N."/>
            <person name="Sisk P."/>
            <person name="Stolte C."/>
            <person name="Sykes S."/>
            <person name="Walk T."/>
            <person name="White J."/>
            <person name="Yandava C."/>
            <person name="Haas B."/>
            <person name="Nusbaum C."/>
            <person name="Birren B."/>
        </authorList>
    </citation>
    <scope>NUCLEOTIDE SEQUENCE [LARGE SCALE GENOMIC DNA]</scope>
    <source>
        <strain evidence="4">R3-111a-1</strain>
    </source>
</reference>
<dbReference type="GeneID" id="20343167"/>
<organism evidence="2">
    <name type="scientific">Gaeumannomyces tritici (strain R3-111a-1)</name>
    <name type="common">Wheat and barley take-all root rot fungus</name>
    <name type="synonym">Gaeumannomyces graminis var. tritici</name>
    <dbReference type="NCBI Taxonomy" id="644352"/>
    <lineage>
        <taxon>Eukaryota</taxon>
        <taxon>Fungi</taxon>
        <taxon>Dikarya</taxon>
        <taxon>Ascomycota</taxon>
        <taxon>Pezizomycotina</taxon>
        <taxon>Sordariomycetes</taxon>
        <taxon>Sordariomycetidae</taxon>
        <taxon>Magnaporthales</taxon>
        <taxon>Magnaporthaceae</taxon>
        <taxon>Gaeumannomyces</taxon>
    </lineage>
</organism>
<feature type="compositionally biased region" description="Acidic residues" evidence="1">
    <location>
        <begin position="93"/>
        <end position="103"/>
    </location>
</feature>
<reference evidence="3" key="4">
    <citation type="journal article" date="2015" name="G3 (Bethesda)">
        <title>Genome sequences of three phytopathogenic species of the Magnaporthaceae family of fungi.</title>
        <authorList>
            <person name="Okagaki L.H."/>
            <person name="Nunes C.C."/>
            <person name="Sailsbery J."/>
            <person name="Clay B."/>
            <person name="Brown D."/>
            <person name="John T."/>
            <person name="Oh Y."/>
            <person name="Young N."/>
            <person name="Fitzgerald M."/>
            <person name="Haas B.J."/>
            <person name="Zeng Q."/>
            <person name="Young S."/>
            <person name="Adiconis X."/>
            <person name="Fan L."/>
            <person name="Levin J.Z."/>
            <person name="Mitchell T.K."/>
            <person name="Okubara P.A."/>
            <person name="Farman M.L."/>
            <person name="Kohn L.M."/>
            <person name="Birren B."/>
            <person name="Ma L.-J."/>
            <person name="Dean R.A."/>
        </authorList>
    </citation>
    <scope>NUCLEOTIDE SEQUENCE</scope>
    <source>
        <strain evidence="3">R3-111a-1</strain>
    </source>
</reference>
<feature type="region of interest" description="Disordered" evidence="1">
    <location>
        <begin position="93"/>
        <end position="123"/>
    </location>
</feature>
<dbReference type="PANTHER" id="PTHR45036:SF1">
    <property type="entry name" value="METHYLTRANSFERASE LIKE 7A"/>
    <property type="match status" value="1"/>
</dbReference>
<feature type="region of interest" description="Disordered" evidence="1">
    <location>
        <begin position="140"/>
        <end position="172"/>
    </location>
</feature>
<dbReference type="InterPro" id="IPR029063">
    <property type="entry name" value="SAM-dependent_MTases_sf"/>
</dbReference>
<dbReference type="Gene3D" id="3.40.50.150">
    <property type="entry name" value="Vaccinia Virus protein VP39"/>
    <property type="match status" value="1"/>
</dbReference>
<feature type="compositionally biased region" description="Pro residues" evidence="1">
    <location>
        <begin position="106"/>
        <end position="116"/>
    </location>
</feature>
<dbReference type="HOGENOM" id="CLU_037990_6_0_1"/>
<keyword evidence="4" id="KW-1185">Reference proteome</keyword>
<dbReference type="OrthoDB" id="540004at2759"/>
<dbReference type="EMBL" id="GL385396">
    <property type="protein sequence ID" value="EJT77603.1"/>
    <property type="molecule type" value="Genomic_DNA"/>
</dbReference>
<protein>
    <recommendedName>
        <fullName evidence="5">Methyltransferase type 11 domain-containing protein</fullName>
    </recommendedName>
</protein>
<reference evidence="2" key="3">
    <citation type="submission" date="2010-09" db="EMBL/GenBank/DDBJ databases">
        <title>Annotation of Gaeumannomyces graminis var. tritici R3-111a-1.</title>
        <authorList>
            <consortium name="The Broad Institute Genome Sequencing Platform"/>
            <person name="Ma L.-J."/>
            <person name="Dead R."/>
            <person name="Young S.K."/>
            <person name="Zeng Q."/>
            <person name="Gargeya S."/>
            <person name="Fitzgerald M."/>
            <person name="Haas B."/>
            <person name="Abouelleil A."/>
            <person name="Alvarado L."/>
            <person name="Arachchi H.M."/>
            <person name="Berlin A."/>
            <person name="Brown A."/>
            <person name="Chapman S.B."/>
            <person name="Chen Z."/>
            <person name="Dunbar C."/>
            <person name="Freedman E."/>
            <person name="Gearin G."/>
            <person name="Gellesch M."/>
            <person name="Goldberg J."/>
            <person name="Griggs A."/>
            <person name="Gujja S."/>
            <person name="Heiman D."/>
            <person name="Howarth C."/>
            <person name="Larson L."/>
            <person name="Lui A."/>
            <person name="MacDonald P.J.P."/>
            <person name="Mehta T."/>
            <person name="Montmayeur A."/>
            <person name="Murphy C."/>
            <person name="Neiman D."/>
            <person name="Pearson M."/>
            <person name="Priest M."/>
            <person name="Roberts A."/>
            <person name="Saif S."/>
            <person name="Shea T."/>
            <person name="Shenoy N."/>
            <person name="Sisk P."/>
            <person name="Stolte C."/>
            <person name="Sykes S."/>
            <person name="Yandava C."/>
            <person name="Wortman J."/>
            <person name="Nusbaum C."/>
            <person name="Birren B."/>
        </authorList>
    </citation>
    <scope>NUCLEOTIDE SEQUENCE</scope>
    <source>
        <strain evidence="2">R3-111a-1</strain>
    </source>
</reference>
<evidence type="ECO:0000313" key="4">
    <source>
        <dbReference type="Proteomes" id="UP000006039"/>
    </source>
</evidence>
<dbReference type="eggNOG" id="KOG4300">
    <property type="taxonomic scope" value="Eukaryota"/>
</dbReference>
<dbReference type="InterPro" id="IPR052356">
    <property type="entry name" value="Thiol_S-MT"/>
</dbReference>
<reference evidence="3" key="5">
    <citation type="submission" date="2018-04" db="UniProtKB">
        <authorList>
            <consortium name="EnsemblFungi"/>
        </authorList>
    </citation>
    <scope>IDENTIFICATION</scope>
    <source>
        <strain evidence="3">R3-111a-1</strain>
    </source>
</reference>
<dbReference type="Proteomes" id="UP000006039">
    <property type="component" value="Unassembled WGS sequence"/>
</dbReference>
<dbReference type="STRING" id="644352.J3NN51"/>
<evidence type="ECO:0000313" key="3">
    <source>
        <dbReference type="EnsemblFungi" id="EJT77603"/>
    </source>
</evidence>
<evidence type="ECO:0000313" key="2">
    <source>
        <dbReference type="EMBL" id="EJT77603.1"/>
    </source>
</evidence>
<name>J3NN51_GAET3</name>
<gene>
    <name evidence="3" type="primary">20343167</name>
    <name evidence="2" type="ORF">GGTG_02709</name>
</gene>
<dbReference type="VEuPathDB" id="FungiDB:GGTG_02709"/>
<dbReference type="SUPFAM" id="SSF53335">
    <property type="entry name" value="S-adenosyl-L-methionine-dependent methyltransferases"/>
    <property type="match status" value="1"/>
</dbReference>
<dbReference type="EnsemblFungi" id="EJT77603">
    <property type="protein sequence ID" value="EJT77603"/>
    <property type="gene ID" value="GGTG_02709"/>
</dbReference>
<dbReference type="RefSeq" id="XP_009218748.1">
    <property type="nucleotide sequence ID" value="XM_009220484.1"/>
</dbReference>
<accession>J3NN51</accession>
<evidence type="ECO:0000256" key="1">
    <source>
        <dbReference type="SAM" id="MobiDB-lite"/>
    </source>
</evidence>
<reference evidence="2" key="2">
    <citation type="submission" date="2010-07" db="EMBL/GenBank/DDBJ databases">
        <authorList>
            <consortium name="The Broad Institute Genome Sequencing Platform"/>
            <consortium name="Broad Institute Genome Sequencing Center for Infectious Disease"/>
            <person name="Ma L.-J."/>
            <person name="Dead R."/>
            <person name="Young S."/>
            <person name="Zeng Q."/>
            <person name="Koehrsen M."/>
            <person name="Alvarado L."/>
            <person name="Berlin A."/>
            <person name="Chapman S.B."/>
            <person name="Chen Z."/>
            <person name="Freedman E."/>
            <person name="Gellesch M."/>
            <person name="Goldberg J."/>
            <person name="Griggs A."/>
            <person name="Gujja S."/>
            <person name="Heilman E.R."/>
            <person name="Heiman D."/>
            <person name="Hepburn T."/>
            <person name="Howarth C."/>
            <person name="Jen D."/>
            <person name="Larson L."/>
            <person name="Mehta T."/>
            <person name="Neiman D."/>
            <person name="Pearson M."/>
            <person name="Roberts A."/>
            <person name="Saif S."/>
            <person name="Shea T."/>
            <person name="Shenoy N."/>
            <person name="Sisk P."/>
            <person name="Stolte C."/>
            <person name="Sykes S."/>
            <person name="Walk T."/>
            <person name="White J."/>
            <person name="Yandava C."/>
            <person name="Haas B."/>
            <person name="Nusbaum C."/>
            <person name="Birren B."/>
        </authorList>
    </citation>
    <scope>NUCLEOTIDE SEQUENCE</scope>
    <source>
        <strain evidence="2">R3-111a-1</strain>
    </source>
</reference>
<sequence length="326" mass="34889">MEEPSLFTIAQTLAFPWVFMFSSLSCLPGTVARLAREGTLAAHLLGRADHGATLASAWFSDFWTRCAAPGVRANAGPGVLSLLAGRVRAGAVVDDDDDDDDAGQDAPPPPPPPHPPISGTVLEIGPGSGMWASALARSVVGGTPTSDDDNSLRRRRTTTTTEAAAPGGPVKRILGVEPNASVHAALRAAASEAGLDGVYEVVPCGIEHLAASGAVAEGEVDCIVSVLCLCSIPDPERNIRELYRYLKKGGRWYVYEHVCQAPGTAMYWYQGFVNLFWPHFIGGCRLRNETAKYLRSAGPWSDFDLAQPPREPWFNTLQHVLGILTK</sequence>